<dbReference type="Proteomes" id="UP000019276">
    <property type="component" value="Unassembled WGS sequence"/>
</dbReference>
<proteinExistence type="predicted"/>
<dbReference type="EMBL" id="ARZY01000001">
    <property type="protein sequence ID" value="EWH12072.1"/>
    <property type="molecule type" value="Genomic_DNA"/>
</dbReference>
<name>W7QST7_9ALTE</name>
<reference evidence="1 2" key="1">
    <citation type="journal article" date="2014" name="Genome Announc.">
        <title>Draft Genome Sequence of the Agar-Degrading Bacterium Catenovulum sp. Strain DS-2, Isolated from Intestines of Haliotis diversicolor.</title>
        <authorList>
            <person name="Shan D."/>
            <person name="Li X."/>
            <person name="Gu Z."/>
            <person name="Wei G."/>
            <person name="Gao Z."/>
            <person name="Shao Z."/>
        </authorList>
    </citation>
    <scope>NUCLEOTIDE SEQUENCE [LARGE SCALE GENOMIC DNA]</scope>
    <source>
        <strain evidence="1 2">DS-2</strain>
    </source>
</reference>
<comment type="caution">
    <text evidence="1">The sequence shown here is derived from an EMBL/GenBank/DDBJ whole genome shotgun (WGS) entry which is preliminary data.</text>
</comment>
<accession>W7QST7</accession>
<dbReference type="RefSeq" id="WP_035012532.1">
    <property type="nucleotide sequence ID" value="NZ_ARZY01000001.1"/>
</dbReference>
<evidence type="ECO:0000313" key="2">
    <source>
        <dbReference type="Proteomes" id="UP000019276"/>
    </source>
</evidence>
<dbReference type="AlphaFoldDB" id="W7QST7"/>
<gene>
    <name evidence="1" type="ORF">DS2_00070</name>
</gene>
<evidence type="ECO:0008006" key="3">
    <source>
        <dbReference type="Google" id="ProtNLM"/>
    </source>
</evidence>
<dbReference type="STRING" id="1328313.DS2_00070"/>
<protein>
    <recommendedName>
        <fullName evidence="3">Lipoprotein</fullName>
    </recommendedName>
</protein>
<organism evidence="1 2">
    <name type="scientific">Catenovulum agarivorans DS-2</name>
    <dbReference type="NCBI Taxonomy" id="1328313"/>
    <lineage>
        <taxon>Bacteria</taxon>
        <taxon>Pseudomonadati</taxon>
        <taxon>Pseudomonadota</taxon>
        <taxon>Gammaproteobacteria</taxon>
        <taxon>Alteromonadales</taxon>
        <taxon>Alteromonadaceae</taxon>
        <taxon>Catenovulum</taxon>
    </lineage>
</organism>
<sequence>MKYLYCLAFVFSIVACSSENSDGSDKSTYSSCSITDSDALFASDRAKDVAQCWDGANIEEKHLAMDWCKKKVTGYMGDEYLIGHSVTYQVASTNCPK</sequence>
<dbReference type="PROSITE" id="PS51257">
    <property type="entry name" value="PROKAR_LIPOPROTEIN"/>
    <property type="match status" value="1"/>
</dbReference>
<dbReference type="eggNOG" id="ENOG5033K3Q">
    <property type="taxonomic scope" value="Bacteria"/>
</dbReference>
<dbReference type="OrthoDB" id="6401883at2"/>
<evidence type="ECO:0000313" key="1">
    <source>
        <dbReference type="EMBL" id="EWH12072.1"/>
    </source>
</evidence>
<keyword evidence="2" id="KW-1185">Reference proteome</keyword>